<sequence length="117" mass="13362">MNINTSLRFPPRTHHVGFLLQGQFLMAGWNSDCAEEGECKRIRASILSKELKLIVETNCKTVADYMQNKKSNISWMGSLLSLFLSQILDLFHIFFSSPFFIFKHNFEGGVVLIRSSS</sequence>
<dbReference type="AlphaFoldDB" id="A0A7J6V2T3"/>
<gene>
    <name evidence="2" type="ORF">FRX31_031692</name>
</gene>
<organism evidence="2 3">
    <name type="scientific">Thalictrum thalictroides</name>
    <name type="common">Rue-anemone</name>
    <name type="synonym">Anemone thalictroides</name>
    <dbReference type="NCBI Taxonomy" id="46969"/>
    <lineage>
        <taxon>Eukaryota</taxon>
        <taxon>Viridiplantae</taxon>
        <taxon>Streptophyta</taxon>
        <taxon>Embryophyta</taxon>
        <taxon>Tracheophyta</taxon>
        <taxon>Spermatophyta</taxon>
        <taxon>Magnoliopsida</taxon>
        <taxon>Ranunculales</taxon>
        <taxon>Ranunculaceae</taxon>
        <taxon>Thalictroideae</taxon>
        <taxon>Thalictrum</taxon>
    </lineage>
</organism>
<dbReference type="EMBL" id="JABWDY010039683">
    <property type="protein sequence ID" value="KAF5178722.1"/>
    <property type="molecule type" value="Genomic_DNA"/>
</dbReference>
<keyword evidence="1" id="KW-0812">Transmembrane</keyword>
<keyword evidence="1" id="KW-0472">Membrane</keyword>
<comment type="caution">
    <text evidence="2">The sequence shown here is derived from an EMBL/GenBank/DDBJ whole genome shotgun (WGS) entry which is preliminary data.</text>
</comment>
<feature type="transmembrane region" description="Helical" evidence="1">
    <location>
        <begin position="75"/>
        <end position="95"/>
    </location>
</feature>
<keyword evidence="3" id="KW-1185">Reference proteome</keyword>
<proteinExistence type="predicted"/>
<evidence type="ECO:0000313" key="2">
    <source>
        <dbReference type="EMBL" id="KAF5178722.1"/>
    </source>
</evidence>
<protein>
    <recommendedName>
        <fullName evidence="4">RNase H type-1 domain-containing protein</fullName>
    </recommendedName>
</protein>
<evidence type="ECO:0008006" key="4">
    <source>
        <dbReference type="Google" id="ProtNLM"/>
    </source>
</evidence>
<evidence type="ECO:0000313" key="3">
    <source>
        <dbReference type="Proteomes" id="UP000554482"/>
    </source>
</evidence>
<accession>A0A7J6V2T3</accession>
<dbReference type="Proteomes" id="UP000554482">
    <property type="component" value="Unassembled WGS sequence"/>
</dbReference>
<evidence type="ECO:0000256" key="1">
    <source>
        <dbReference type="SAM" id="Phobius"/>
    </source>
</evidence>
<name>A0A7J6V2T3_THATH</name>
<reference evidence="2 3" key="1">
    <citation type="submission" date="2020-06" db="EMBL/GenBank/DDBJ databases">
        <title>Transcriptomic and genomic resources for Thalictrum thalictroides and T. hernandezii: Facilitating candidate gene discovery in an emerging model plant lineage.</title>
        <authorList>
            <person name="Arias T."/>
            <person name="Riano-Pachon D.M."/>
            <person name="Di Stilio V.S."/>
        </authorList>
    </citation>
    <scope>NUCLEOTIDE SEQUENCE [LARGE SCALE GENOMIC DNA]</scope>
    <source>
        <strain evidence="3">cv. WT478/WT964</strain>
        <tissue evidence="2">Leaves</tissue>
    </source>
</reference>
<keyword evidence="1" id="KW-1133">Transmembrane helix</keyword>